<dbReference type="SMART" id="SM00233">
    <property type="entry name" value="PH"/>
    <property type="match status" value="2"/>
</dbReference>
<feature type="compositionally biased region" description="Polar residues" evidence="1">
    <location>
        <begin position="251"/>
        <end position="283"/>
    </location>
</feature>
<feature type="non-terminal residue" evidence="3">
    <location>
        <position position="464"/>
    </location>
</feature>
<feature type="compositionally biased region" description="Acidic residues" evidence="1">
    <location>
        <begin position="84"/>
        <end position="96"/>
    </location>
</feature>
<feature type="region of interest" description="Disordered" evidence="1">
    <location>
        <begin position="1"/>
        <end position="111"/>
    </location>
</feature>
<feature type="compositionally biased region" description="Polar residues" evidence="1">
    <location>
        <begin position="24"/>
        <end position="46"/>
    </location>
</feature>
<evidence type="ECO:0000259" key="2">
    <source>
        <dbReference type="PROSITE" id="PS50003"/>
    </source>
</evidence>
<feature type="compositionally biased region" description="Basic and acidic residues" evidence="1">
    <location>
        <begin position="102"/>
        <end position="111"/>
    </location>
</feature>
<feature type="compositionally biased region" description="Low complexity" evidence="1">
    <location>
        <begin position="53"/>
        <end position="68"/>
    </location>
</feature>
<accession>A0A165VP82</accession>
<dbReference type="PANTHER" id="PTHR14336">
    <property type="entry name" value="TANDEM PH DOMAIN CONTAINING PROTEIN"/>
    <property type="match status" value="1"/>
</dbReference>
<feature type="region of interest" description="Disordered" evidence="1">
    <location>
        <begin position="426"/>
        <end position="464"/>
    </location>
</feature>
<organism evidence="3 4">
    <name type="scientific">Neolentinus lepideus HHB14362 ss-1</name>
    <dbReference type="NCBI Taxonomy" id="1314782"/>
    <lineage>
        <taxon>Eukaryota</taxon>
        <taxon>Fungi</taxon>
        <taxon>Dikarya</taxon>
        <taxon>Basidiomycota</taxon>
        <taxon>Agaricomycotina</taxon>
        <taxon>Agaricomycetes</taxon>
        <taxon>Gloeophyllales</taxon>
        <taxon>Gloeophyllaceae</taxon>
        <taxon>Neolentinus</taxon>
    </lineage>
</organism>
<dbReference type="InterPro" id="IPR001849">
    <property type="entry name" value="PH_domain"/>
</dbReference>
<feature type="domain" description="PH" evidence="2">
    <location>
        <begin position="294"/>
        <end position="420"/>
    </location>
</feature>
<feature type="region of interest" description="Disordered" evidence="1">
    <location>
        <begin position="217"/>
        <end position="294"/>
    </location>
</feature>
<gene>
    <name evidence="3" type="ORF">NEOLEDRAFT_1030209</name>
</gene>
<protein>
    <submittedName>
        <fullName evidence="3">PH-domain-containing protein</fullName>
    </submittedName>
</protein>
<keyword evidence="4" id="KW-1185">Reference proteome</keyword>
<dbReference type="InParanoid" id="A0A165VP82"/>
<dbReference type="FunFam" id="2.30.29.30:FF:000286">
    <property type="entry name" value="PH-protein kinase domain containing protein"/>
    <property type="match status" value="1"/>
</dbReference>
<dbReference type="Gene3D" id="2.30.29.30">
    <property type="entry name" value="Pleckstrin-homology domain (PH domain)/Phosphotyrosine-binding domain (PTB)"/>
    <property type="match status" value="2"/>
</dbReference>
<dbReference type="SUPFAM" id="SSF50729">
    <property type="entry name" value="PH domain-like"/>
    <property type="match status" value="2"/>
</dbReference>
<dbReference type="Pfam" id="PF00169">
    <property type="entry name" value="PH"/>
    <property type="match status" value="2"/>
</dbReference>
<proteinExistence type="predicted"/>
<dbReference type="InterPro" id="IPR011993">
    <property type="entry name" value="PH-like_dom_sf"/>
</dbReference>
<feature type="domain" description="PH" evidence="2">
    <location>
        <begin position="113"/>
        <end position="208"/>
    </location>
</feature>
<evidence type="ECO:0000313" key="4">
    <source>
        <dbReference type="Proteomes" id="UP000076761"/>
    </source>
</evidence>
<feature type="region of interest" description="Disordered" evidence="1">
    <location>
        <begin position="354"/>
        <end position="388"/>
    </location>
</feature>
<dbReference type="PANTHER" id="PTHR14336:SF8">
    <property type="entry name" value="PROTEIN OPY1"/>
    <property type="match status" value="1"/>
</dbReference>
<feature type="non-terminal residue" evidence="3">
    <location>
        <position position="1"/>
    </location>
</feature>
<reference evidence="3 4" key="1">
    <citation type="journal article" date="2016" name="Mol. Biol. Evol.">
        <title>Comparative Genomics of Early-Diverging Mushroom-Forming Fungi Provides Insights into the Origins of Lignocellulose Decay Capabilities.</title>
        <authorList>
            <person name="Nagy L.G."/>
            <person name="Riley R."/>
            <person name="Tritt A."/>
            <person name="Adam C."/>
            <person name="Daum C."/>
            <person name="Floudas D."/>
            <person name="Sun H."/>
            <person name="Yadav J.S."/>
            <person name="Pangilinan J."/>
            <person name="Larsson K.H."/>
            <person name="Matsuura K."/>
            <person name="Barry K."/>
            <person name="Labutti K."/>
            <person name="Kuo R."/>
            <person name="Ohm R.A."/>
            <person name="Bhattacharya S.S."/>
            <person name="Shirouzu T."/>
            <person name="Yoshinaga Y."/>
            <person name="Martin F.M."/>
            <person name="Grigoriev I.V."/>
            <person name="Hibbett D.S."/>
        </authorList>
    </citation>
    <scope>NUCLEOTIDE SEQUENCE [LARGE SCALE GENOMIC DNA]</scope>
    <source>
        <strain evidence="3 4">HHB14362 ss-1</strain>
    </source>
</reference>
<dbReference type="Proteomes" id="UP000076761">
    <property type="component" value="Unassembled WGS sequence"/>
</dbReference>
<feature type="compositionally biased region" description="Low complexity" evidence="1">
    <location>
        <begin position="426"/>
        <end position="447"/>
    </location>
</feature>
<evidence type="ECO:0000256" key="1">
    <source>
        <dbReference type="SAM" id="MobiDB-lite"/>
    </source>
</evidence>
<dbReference type="PROSITE" id="PS50003">
    <property type="entry name" value="PH_DOMAIN"/>
    <property type="match status" value="2"/>
</dbReference>
<dbReference type="AlphaFoldDB" id="A0A165VP82"/>
<dbReference type="InterPro" id="IPR051707">
    <property type="entry name" value="PI-Interact_SigTrans_Reg"/>
</dbReference>
<dbReference type="EMBL" id="KV425553">
    <property type="protein sequence ID" value="KZT29975.1"/>
    <property type="molecule type" value="Genomic_DNA"/>
</dbReference>
<feature type="compositionally biased region" description="Low complexity" evidence="1">
    <location>
        <begin position="363"/>
        <end position="374"/>
    </location>
</feature>
<name>A0A165VP82_9AGAM</name>
<sequence length="464" mass="49108">SAVPPSPQEVTRKLSLHSVAKPNLKNSNISISGTESDSESLFSADQVSPPPAASASLAGGMSSAGSSAQPVLSAIAERRSASGEDSDDDDEDEDDGWPVAGEKTKPRDSADESVIKAGYLRKKGERRKTWKKRWFVLRPGHLAYYKSSAEYELHRLLDLNDVHACTPVALKRHPFAFGLVCPTRTYYLQAASHDELQAWVKTISDAREALNTVRQNTLTSAPIPIPGGSTRDASQPPLTPSPPGHSMHTHGFTSSESEDASSNAPRSFPASSPNRPISASPTKGQGLVVTDPTKPVTSGYLMKCGQKRHNWRKRWFVLTGEQLVYSGSHMDSKPHRQIPLIHILDALEIDLPRPRTGAGHVPPGGAASPQAAAAVNSEEGEPSQRENTFQIVTTKRTLVLCAPSEEEEIKWLSAVRALIARRSGAGVVPGAAGGSSSSKASGAASGSEIQHGQSASGSGSGSGG</sequence>
<evidence type="ECO:0000313" key="3">
    <source>
        <dbReference type="EMBL" id="KZT29975.1"/>
    </source>
</evidence>
<dbReference type="OrthoDB" id="2157866at2759"/>
<dbReference type="STRING" id="1314782.A0A165VP82"/>